<evidence type="ECO:0000313" key="3">
    <source>
        <dbReference type="EMBL" id="WJZ92581.1"/>
    </source>
</evidence>
<dbReference type="SUPFAM" id="SSF53098">
    <property type="entry name" value="Ribonuclease H-like"/>
    <property type="match status" value="1"/>
</dbReference>
<dbReference type="InterPro" id="IPR054722">
    <property type="entry name" value="PolX-like_BBD"/>
</dbReference>
<dbReference type="Pfam" id="PF22936">
    <property type="entry name" value="Pol_BBD"/>
    <property type="match status" value="1"/>
</dbReference>
<dbReference type="Gene3D" id="3.30.420.10">
    <property type="entry name" value="Ribonuclease H-like superfamily/Ribonuclease H"/>
    <property type="match status" value="1"/>
</dbReference>
<dbReference type="Pfam" id="PF13976">
    <property type="entry name" value="gag_pre-integrs"/>
    <property type="match status" value="1"/>
</dbReference>
<reference evidence="3 4" key="1">
    <citation type="journal article" date="2023" name="Hortic Res">
        <title>The complete reference genome for grapevine (Vitis vinifera L.) genetics and breeding.</title>
        <authorList>
            <person name="Shi X."/>
            <person name="Cao S."/>
            <person name="Wang X."/>
            <person name="Huang S."/>
            <person name="Wang Y."/>
            <person name="Liu Z."/>
            <person name="Liu W."/>
            <person name="Leng X."/>
            <person name="Peng Y."/>
            <person name="Wang N."/>
            <person name="Wang Y."/>
            <person name="Ma Z."/>
            <person name="Xu X."/>
            <person name="Zhang F."/>
            <person name="Xue H."/>
            <person name="Zhong H."/>
            <person name="Wang Y."/>
            <person name="Zhang K."/>
            <person name="Velt A."/>
            <person name="Avia K."/>
            <person name="Holtgrawe D."/>
            <person name="Grimplet J."/>
            <person name="Matus J.T."/>
            <person name="Ware D."/>
            <person name="Wu X."/>
            <person name="Wang H."/>
            <person name="Liu C."/>
            <person name="Fang Y."/>
            <person name="Rustenholz C."/>
            <person name="Cheng Z."/>
            <person name="Xiao H."/>
            <person name="Zhou Y."/>
        </authorList>
    </citation>
    <scope>NUCLEOTIDE SEQUENCE [LARGE SCALE GENOMIC DNA]</scope>
    <source>
        <strain evidence="4">cv. Pinot noir / PN40024</strain>
        <tissue evidence="3">Leaf</tissue>
    </source>
</reference>
<feature type="domain" description="Integrase catalytic" evidence="2">
    <location>
        <begin position="215"/>
        <end position="382"/>
    </location>
</feature>
<dbReference type="Proteomes" id="UP001227230">
    <property type="component" value="Chromosome 8"/>
</dbReference>
<keyword evidence="1" id="KW-0378">Hydrolase</keyword>
<evidence type="ECO:0000256" key="1">
    <source>
        <dbReference type="ARBA" id="ARBA00022670"/>
    </source>
</evidence>
<sequence length="461" mass="52113">MDLSHTLVHHTTSNVDACLADCATTHTILCDKKYFSNISMGKSNVNTISGPVDLIQGSGRATIILPRETKIHINDALYYAKSKRNLLSFKDIRQNGYHIETMNDDSNEYLLITSIIYGGKHILEKLPSYSCELYQTIIKPIESYAVMNQKFYDLKNFMIWHERLGHPRLSMMRRIINNSLWHPLKNQKILMPNDYNCVACSQGKLIIKPSFIKVEYESPAFLESIQGDICGPIHPPSGPFRYFMVLIYASTCWSHVCLLSTRNIAFARLLAQIIQLKAQFLDHSIKKICLDNAGEFSSQTFLDYCMSVGINVEYLVAHTHTQNGLAESIIKHLQLIARPLLLRTKLSLSAWGHAILHAATLILIRPTTNHDCSPLQLALGSQLNVSHFRIFGCVVYVPIAPPQSSKLGPQRRLGIYVGFNSPSIIRYLEPVTSDVFTARFTDCHFDENVFPPLGGDKSKEW</sequence>
<dbReference type="EMBL" id="CP126655">
    <property type="protein sequence ID" value="WJZ92581.1"/>
    <property type="molecule type" value="Genomic_DNA"/>
</dbReference>
<proteinExistence type="predicted"/>
<dbReference type="PANTHER" id="PTHR42648">
    <property type="entry name" value="TRANSPOSASE, PUTATIVE-RELATED"/>
    <property type="match status" value="1"/>
</dbReference>
<evidence type="ECO:0000313" key="4">
    <source>
        <dbReference type="Proteomes" id="UP001227230"/>
    </source>
</evidence>
<accession>A0ABY9CBZ0</accession>
<dbReference type="PANTHER" id="PTHR42648:SF25">
    <property type="entry name" value="RNA-DIRECTED DNA POLYMERASE"/>
    <property type="match status" value="1"/>
</dbReference>
<name>A0ABY9CBZ0_VITVI</name>
<keyword evidence="1" id="KW-0645">Protease</keyword>
<dbReference type="InterPro" id="IPR001584">
    <property type="entry name" value="Integrase_cat-core"/>
</dbReference>
<keyword evidence="4" id="KW-1185">Reference proteome</keyword>
<dbReference type="InterPro" id="IPR036397">
    <property type="entry name" value="RNaseH_sf"/>
</dbReference>
<dbReference type="InterPro" id="IPR025724">
    <property type="entry name" value="GAG-pre-integrase_dom"/>
</dbReference>
<evidence type="ECO:0000259" key="2">
    <source>
        <dbReference type="PROSITE" id="PS50994"/>
    </source>
</evidence>
<dbReference type="PROSITE" id="PS50994">
    <property type="entry name" value="INTEGRASE"/>
    <property type="match status" value="1"/>
</dbReference>
<dbReference type="InterPro" id="IPR012337">
    <property type="entry name" value="RNaseH-like_sf"/>
</dbReference>
<protein>
    <recommendedName>
        <fullName evidence="2">Integrase catalytic domain-containing protein</fullName>
    </recommendedName>
</protein>
<gene>
    <name evidence="3" type="ORF">VitviT2T_011567</name>
</gene>
<dbReference type="InterPro" id="IPR039537">
    <property type="entry name" value="Retrotran_Ty1/copia-like"/>
</dbReference>
<organism evidence="3 4">
    <name type="scientific">Vitis vinifera</name>
    <name type="common">Grape</name>
    <dbReference type="NCBI Taxonomy" id="29760"/>
    <lineage>
        <taxon>Eukaryota</taxon>
        <taxon>Viridiplantae</taxon>
        <taxon>Streptophyta</taxon>
        <taxon>Embryophyta</taxon>
        <taxon>Tracheophyta</taxon>
        <taxon>Spermatophyta</taxon>
        <taxon>Magnoliopsida</taxon>
        <taxon>eudicotyledons</taxon>
        <taxon>Gunneridae</taxon>
        <taxon>Pentapetalae</taxon>
        <taxon>rosids</taxon>
        <taxon>Vitales</taxon>
        <taxon>Vitaceae</taxon>
        <taxon>Viteae</taxon>
        <taxon>Vitis</taxon>
    </lineage>
</organism>